<reference evidence="3 4" key="1">
    <citation type="submission" date="2024-09" db="EMBL/GenBank/DDBJ databases">
        <authorList>
            <person name="Sun Q."/>
            <person name="Mori K."/>
        </authorList>
    </citation>
    <scope>NUCLEOTIDE SEQUENCE [LARGE SCALE GENOMIC DNA]</scope>
    <source>
        <strain evidence="3 4">JCM 11411</strain>
    </source>
</reference>
<evidence type="ECO:0000256" key="2">
    <source>
        <dbReference type="SAM" id="Phobius"/>
    </source>
</evidence>
<feature type="transmembrane region" description="Helical" evidence="2">
    <location>
        <begin position="6"/>
        <end position="26"/>
    </location>
</feature>
<keyword evidence="2" id="KW-1133">Transmembrane helix</keyword>
<feature type="transmembrane region" description="Helical" evidence="2">
    <location>
        <begin position="33"/>
        <end position="49"/>
    </location>
</feature>
<keyword evidence="2" id="KW-0812">Transmembrane</keyword>
<feature type="transmembrane region" description="Helical" evidence="2">
    <location>
        <begin position="213"/>
        <end position="231"/>
    </location>
</feature>
<feature type="transmembrane region" description="Helical" evidence="2">
    <location>
        <begin position="165"/>
        <end position="193"/>
    </location>
</feature>
<proteinExistence type="predicted"/>
<feature type="compositionally biased region" description="Basic and acidic residues" evidence="1">
    <location>
        <begin position="297"/>
        <end position="309"/>
    </location>
</feature>
<keyword evidence="4" id="KW-1185">Reference proteome</keyword>
<sequence>MRNHLPLTIDLGILVFAWIVVSARFVLVRTRHAQIVTVLILCFTAVNTLKFGPINDVLTSAIDARTVRLVAHILCVAAAAVAAWAAASAVGRLRPGRLIFGLVAATVGLAALDAFAGNRAQVIESVDPELFSLSYFTIYAGAIVVFEVYAVIVLAAAIRTDRPHAGLLAPAAATAALFLATGLNAISLLWYAVRAATGDIGPAEQLQRNTNGNLFAYFTFVVALVGSAAVIRRTAFFQRVGRLLTENQTNHRFMTCITTRFRCSRMPSPTHPLDSHCIRSPLGGPHHEDSGCCSMGTERRLEGSDSRTR</sequence>
<evidence type="ECO:0008006" key="5">
    <source>
        <dbReference type="Google" id="ProtNLM"/>
    </source>
</evidence>
<evidence type="ECO:0000256" key="1">
    <source>
        <dbReference type="SAM" id="MobiDB-lite"/>
    </source>
</evidence>
<gene>
    <name evidence="3" type="ORF">ACFFQ6_27995</name>
</gene>
<keyword evidence="2" id="KW-0472">Membrane</keyword>
<evidence type="ECO:0000313" key="4">
    <source>
        <dbReference type="Proteomes" id="UP001589587"/>
    </source>
</evidence>
<accession>A0ABV5XM38</accession>
<feature type="transmembrane region" description="Helical" evidence="2">
    <location>
        <begin position="136"/>
        <end position="158"/>
    </location>
</feature>
<feature type="transmembrane region" description="Helical" evidence="2">
    <location>
        <begin position="69"/>
        <end position="91"/>
    </location>
</feature>
<dbReference type="EMBL" id="JBHMAS010000071">
    <property type="protein sequence ID" value="MFB9783550.1"/>
    <property type="molecule type" value="Genomic_DNA"/>
</dbReference>
<feature type="transmembrane region" description="Helical" evidence="2">
    <location>
        <begin position="98"/>
        <end position="116"/>
    </location>
</feature>
<comment type="caution">
    <text evidence="3">The sequence shown here is derived from an EMBL/GenBank/DDBJ whole genome shotgun (WGS) entry which is preliminary data.</text>
</comment>
<protein>
    <recommendedName>
        <fullName evidence="5">Integral membrane protein</fullName>
    </recommendedName>
</protein>
<name>A0ABV5XM38_9NOCA</name>
<dbReference type="RefSeq" id="WP_378376238.1">
    <property type="nucleotide sequence ID" value="NZ_JBHMAS010000071.1"/>
</dbReference>
<evidence type="ECO:0000313" key="3">
    <source>
        <dbReference type="EMBL" id="MFB9783550.1"/>
    </source>
</evidence>
<organism evidence="3 4">
    <name type="scientific">Rhodococcus baikonurensis</name>
    <dbReference type="NCBI Taxonomy" id="172041"/>
    <lineage>
        <taxon>Bacteria</taxon>
        <taxon>Bacillati</taxon>
        <taxon>Actinomycetota</taxon>
        <taxon>Actinomycetes</taxon>
        <taxon>Mycobacteriales</taxon>
        <taxon>Nocardiaceae</taxon>
        <taxon>Rhodococcus</taxon>
        <taxon>Rhodococcus erythropolis group</taxon>
    </lineage>
</organism>
<feature type="region of interest" description="Disordered" evidence="1">
    <location>
        <begin position="288"/>
        <end position="309"/>
    </location>
</feature>
<dbReference type="Proteomes" id="UP001589587">
    <property type="component" value="Unassembled WGS sequence"/>
</dbReference>